<dbReference type="Pfam" id="PF12937">
    <property type="entry name" value="F-box-like"/>
    <property type="match status" value="1"/>
</dbReference>
<dbReference type="Gene3D" id="1.20.1280.50">
    <property type="match status" value="1"/>
</dbReference>
<protein>
    <recommendedName>
        <fullName evidence="1">F-box domain-containing protein</fullName>
    </recommendedName>
</protein>
<name>A0A9N9S5R1_9DIPT</name>
<dbReference type="EMBL" id="OU895880">
    <property type="protein sequence ID" value="CAG9811399.1"/>
    <property type="molecule type" value="Genomic_DNA"/>
</dbReference>
<reference evidence="2" key="1">
    <citation type="submission" date="2022-01" db="EMBL/GenBank/DDBJ databases">
        <authorList>
            <person name="King R."/>
        </authorList>
    </citation>
    <scope>NUCLEOTIDE SEQUENCE</scope>
</reference>
<reference evidence="2" key="2">
    <citation type="submission" date="2022-10" db="EMBL/GenBank/DDBJ databases">
        <authorList>
            <consortium name="ENA_rothamsted_submissions"/>
            <consortium name="culmorum"/>
            <person name="King R."/>
        </authorList>
    </citation>
    <scope>NUCLEOTIDE SEQUENCE</scope>
</reference>
<dbReference type="Proteomes" id="UP001153620">
    <property type="component" value="Chromosome 4"/>
</dbReference>
<dbReference type="PROSITE" id="PS50181">
    <property type="entry name" value="FBOX"/>
    <property type="match status" value="1"/>
</dbReference>
<keyword evidence="3" id="KW-1185">Reference proteome</keyword>
<evidence type="ECO:0000313" key="2">
    <source>
        <dbReference type="EMBL" id="CAG9811399.1"/>
    </source>
</evidence>
<dbReference type="SUPFAM" id="SSF52047">
    <property type="entry name" value="RNI-like"/>
    <property type="match status" value="2"/>
</dbReference>
<dbReference type="OrthoDB" id="1107553at2759"/>
<dbReference type="SMART" id="SM00256">
    <property type="entry name" value="FBOX"/>
    <property type="match status" value="1"/>
</dbReference>
<accession>A0A9N9S5R1</accession>
<dbReference type="InterPro" id="IPR032675">
    <property type="entry name" value="LRR_dom_sf"/>
</dbReference>
<dbReference type="AlphaFoldDB" id="A0A9N9S5R1"/>
<organism evidence="2 3">
    <name type="scientific">Chironomus riparius</name>
    <dbReference type="NCBI Taxonomy" id="315576"/>
    <lineage>
        <taxon>Eukaryota</taxon>
        <taxon>Metazoa</taxon>
        <taxon>Ecdysozoa</taxon>
        <taxon>Arthropoda</taxon>
        <taxon>Hexapoda</taxon>
        <taxon>Insecta</taxon>
        <taxon>Pterygota</taxon>
        <taxon>Neoptera</taxon>
        <taxon>Endopterygota</taxon>
        <taxon>Diptera</taxon>
        <taxon>Nematocera</taxon>
        <taxon>Chironomoidea</taxon>
        <taxon>Chironomidae</taxon>
        <taxon>Chironominae</taxon>
        <taxon>Chironomus</taxon>
    </lineage>
</organism>
<dbReference type="Gene3D" id="3.80.10.10">
    <property type="entry name" value="Ribonuclease Inhibitor"/>
    <property type="match status" value="1"/>
</dbReference>
<evidence type="ECO:0000313" key="3">
    <source>
        <dbReference type="Proteomes" id="UP001153620"/>
    </source>
</evidence>
<feature type="domain" description="F-box" evidence="1">
    <location>
        <begin position="1"/>
        <end position="49"/>
    </location>
</feature>
<gene>
    <name evidence="2" type="ORF">CHIRRI_LOCUS14208</name>
</gene>
<dbReference type="CDD" id="cd09917">
    <property type="entry name" value="F-box_SF"/>
    <property type="match status" value="1"/>
</dbReference>
<sequence length="485" mass="56072">MNHLPEELIINILSFNDPADLVALSLTCKLFSKIVNNNCDRLAATFDRYTQKLDWIGSRKYKKILISTHGIEKFKEIGGKIAITEIDEVGTSAVNSGTSNSFPEKSKNILQTFGDHVETLTIAKCEITLENLDIILNLCKNLKNFNIEVSKIKNFDEKIKNLPTFNLKKLSISQDEENELQALKLFTKCEVKELTLFTDIEVRHAEVQEIIKFLQSRNSLEMLKINFEKFVFPIIFENVYFPLKNLTIAKSELDGSENAENFLSLFCDSLEFLEIDDFGDKIARILKNFLKLTKLSLNLDRKRAALDFSVIPDYDYLYYRQLIDITPLPVKYINALPQVEFLTTTNICNNIVPYFPNLKKLIIHKNVCFVNLEPFTQLEFLDINICQCCKQFKIPKCLKYLKITTENFSRDLPPFCFDETSLEELTLEGFGKLNWIKELLNDEKLNLKLLRIKGSQIDEECRIILNTLPVTLVELQSSMMEKTIF</sequence>
<dbReference type="InterPro" id="IPR001810">
    <property type="entry name" value="F-box_dom"/>
</dbReference>
<evidence type="ECO:0000259" key="1">
    <source>
        <dbReference type="PROSITE" id="PS50181"/>
    </source>
</evidence>
<proteinExistence type="predicted"/>
<dbReference type="SUPFAM" id="SSF81383">
    <property type="entry name" value="F-box domain"/>
    <property type="match status" value="1"/>
</dbReference>
<dbReference type="InterPro" id="IPR036047">
    <property type="entry name" value="F-box-like_dom_sf"/>
</dbReference>